<dbReference type="CDD" id="cd01427">
    <property type="entry name" value="HAD_like"/>
    <property type="match status" value="1"/>
</dbReference>
<proteinExistence type="predicted"/>
<protein>
    <submittedName>
        <fullName evidence="1">GMP/IMP nucleotidase</fullName>
    </submittedName>
</protein>
<dbReference type="Pfam" id="PF00702">
    <property type="entry name" value="Hydrolase"/>
    <property type="match status" value="1"/>
</dbReference>
<dbReference type="InterPro" id="IPR036412">
    <property type="entry name" value="HAD-like_sf"/>
</dbReference>
<dbReference type="EMBL" id="CP036200">
    <property type="protein sequence ID" value="QBF82906.1"/>
    <property type="molecule type" value="Genomic_DNA"/>
</dbReference>
<reference evidence="1 2" key="1">
    <citation type="submission" date="2019-02" db="EMBL/GenBank/DDBJ databases">
        <title>Shewanella sp. D4-2 isolated from Dokdo Island.</title>
        <authorList>
            <person name="Baek K."/>
        </authorList>
    </citation>
    <scope>NUCLEOTIDE SEQUENCE [LARGE SCALE GENOMIC DNA]</scope>
    <source>
        <strain evidence="1 2">D4-2</strain>
    </source>
</reference>
<organism evidence="1 2">
    <name type="scientific">Shewanella maritima</name>
    <dbReference type="NCBI Taxonomy" id="2520507"/>
    <lineage>
        <taxon>Bacteria</taxon>
        <taxon>Pseudomonadati</taxon>
        <taxon>Pseudomonadota</taxon>
        <taxon>Gammaproteobacteria</taxon>
        <taxon>Alteromonadales</taxon>
        <taxon>Shewanellaceae</taxon>
        <taxon>Shewanella</taxon>
    </lineage>
</organism>
<dbReference type="PANTHER" id="PTHR43611:SF3">
    <property type="entry name" value="FLAVIN MONONUCLEOTIDE HYDROLASE 1, CHLOROPLATIC"/>
    <property type="match status" value="1"/>
</dbReference>
<evidence type="ECO:0000313" key="1">
    <source>
        <dbReference type="EMBL" id="QBF82906.1"/>
    </source>
</evidence>
<dbReference type="InterPro" id="IPR023214">
    <property type="entry name" value="HAD_sf"/>
</dbReference>
<dbReference type="SUPFAM" id="SSF56784">
    <property type="entry name" value="HAD-like"/>
    <property type="match status" value="1"/>
</dbReference>
<sequence length="221" mass="25356">MFPWQKIDAVLLDMDGTLLDLHFDNYFWLHLVPEQLSLQRNINLEQSHQLVKHAYNQVAGTLNWYCLDYWQQQLELDIIALHHQAKDKIAMRDDTMPLLNALANAGKKRILFTNAHPKSLALKLEYTDLAGGLDAMLSSHESGFAKEHPEFWRYGFNKFDLDPSRCLFIDDSETILKASKLAGVGYQLGVTNPDSTKAPHSFEYFKQIDDYQQLVNSLANA</sequence>
<dbReference type="PANTHER" id="PTHR43611">
    <property type="entry name" value="ALPHA-D-GLUCOSE 1-PHOSPHATE PHOSPHATASE"/>
    <property type="match status" value="1"/>
</dbReference>
<dbReference type="Proteomes" id="UP000291106">
    <property type="component" value="Chromosome"/>
</dbReference>
<dbReference type="NCBIfam" id="TIGR01509">
    <property type="entry name" value="HAD-SF-IA-v3"/>
    <property type="match status" value="1"/>
</dbReference>
<keyword evidence="2" id="KW-1185">Reference proteome</keyword>
<dbReference type="PRINTS" id="PR00413">
    <property type="entry name" value="HADHALOGNASE"/>
</dbReference>
<dbReference type="AlphaFoldDB" id="A0A411PH29"/>
<name>A0A411PH29_9GAMM</name>
<evidence type="ECO:0000313" key="2">
    <source>
        <dbReference type="Proteomes" id="UP000291106"/>
    </source>
</evidence>
<dbReference type="OrthoDB" id="9773910at2"/>
<dbReference type="Gene3D" id="3.40.50.1000">
    <property type="entry name" value="HAD superfamily/HAD-like"/>
    <property type="match status" value="1"/>
</dbReference>
<dbReference type="SFLD" id="SFLDG01129">
    <property type="entry name" value="C1.5:_HAD__Beta-PGM__Phosphata"/>
    <property type="match status" value="1"/>
</dbReference>
<dbReference type="SFLD" id="SFLDS00003">
    <property type="entry name" value="Haloacid_Dehalogenase"/>
    <property type="match status" value="1"/>
</dbReference>
<gene>
    <name evidence="1" type="ORF">EXU30_09515</name>
</gene>
<dbReference type="KEGG" id="smai:EXU30_09515"/>
<dbReference type="NCBIfam" id="NF011564">
    <property type="entry name" value="PRK14988.1"/>
    <property type="match status" value="1"/>
</dbReference>
<dbReference type="InterPro" id="IPR006439">
    <property type="entry name" value="HAD-SF_hydro_IA"/>
</dbReference>
<accession>A0A411PH29</accession>
<dbReference type="RefSeq" id="WP_130599501.1">
    <property type="nucleotide sequence ID" value="NZ_CP036200.1"/>
</dbReference>